<gene>
    <name evidence="9" type="ordered locus">DEHA2G11770g</name>
</gene>
<evidence type="ECO:0000256" key="3">
    <source>
        <dbReference type="ARBA" id="ARBA00022618"/>
    </source>
</evidence>
<dbReference type="HOGENOM" id="CLU_017317_0_0_1"/>
<keyword evidence="7" id="KW-0131">Cell cycle</keyword>
<protein>
    <submittedName>
        <fullName evidence="9">DEHA2G11770p</fullName>
    </submittedName>
</protein>
<dbReference type="eggNOG" id="ENOG502RK5N">
    <property type="taxonomic scope" value="Eukaryota"/>
</dbReference>
<keyword evidence="3" id="KW-0132">Cell division</keyword>
<feature type="compositionally biased region" description="Polar residues" evidence="8">
    <location>
        <begin position="46"/>
        <end position="56"/>
    </location>
</feature>
<dbReference type="OMA" id="AAKYYYL"/>
<dbReference type="GeneID" id="2904949"/>
<dbReference type="GO" id="GO:0007059">
    <property type="term" value="P:chromosome segregation"/>
    <property type="evidence" value="ECO:0007669"/>
    <property type="project" value="UniProtKB-KW"/>
</dbReference>
<feature type="region of interest" description="Disordered" evidence="8">
    <location>
        <begin position="1"/>
        <end position="26"/>
    </location>
</feature>
<feature type="compositionally biased region" description="Polar residues" evidence="8">
    <location>
        <begin position="63"/>
        <end position="78"/>
    </location>
</feature>
<dbReference type="OrthoDB" id="5565328at2759"/>
<evidence type="ECO:0000313" key="10">
    <source>
        <dbReference type="Proteomes" id="UP000000599"/>
    </source>
</evidence>
<reference evidence="9 10" key="1">
    <citation type="journal article" date="2004" name="Nature">
        <title>Genome evolution in yeasts.</title>
        <authorList>
            <consortium name="Genolevures"/>
            <person name="Dujon B."/>
            <person name="Sherman D."/>
            <person name="Fischer G."/>
            <person name="Durrens P."/>
            <person name="Casaregola S."/>
            <person name="Lafontaine I."/>
            <person name="de Montigny J."/>
            <person name="Marck C."/>
            <person name="Neuveglise C."/>
            <person name="Talla E."/>
            <person name="Goffard N."/>
            <person name="Frangeul L."/>
            <person name="Aigle M."/>
            <person name="Anthouard V."/>
            <person name="Babour A."/>
            <person name="Barbe V."/>
            <person name="Barnay S."/>
            <person name="Blanchin S."/>
            <person name="Beckerich J.M."/>
            <person name="Beyne E."/>
            <person name="Bleykasten C."/>
            <person name="Boisrame A."/>
            <person name="Boyer J."/>
            <person name="Cattolico L."/>
            <person name="Confanioleri F."/>
            <person name="de Daruvar A."/>
            <person name="Despons L."/>
            <person name="Fabre E."/>
            <person name="Fairhead C."/>
            <person name="Ferry-Dumazet H."/>
            <person name="Groppi A."/>
            <person name="Hantraye F."/>
            <person name="Hennequin C."/>
            <person name="Jauniaux N."/>
            <person name="Joyet P."/>
            <person name="Kachouri R."/>
            <person name="Kerrest A."/>
            <person name="Koszul R."/>
            <person name="Lemaire M."/>
            <person name="Lesur I."/>
            <person name="Ma L."/>
            <person name="Muller H."/>
            <person name="Nicaud J.M."/>
            <person name="Nikolski M."/>
            <person name="Oztas S."/>
            <person name="Ozier-Kalogeropoulos O."/>
            <person name="Pellenz S."/>
            <person name="Potier S."/>
            <person name="Richard G.F."/>
            <person name="Straub M.L."/>
            <person name="Suleau A."/>
            <person name="Swennene D."/>
            <person name="Tekaia F."/>
            <person name="Wesolowski-Louvel M."/>
            <person name="Westhof E."/>
            <person name="Wirth B."/>
            <person name="Zeniou-Meyer M."/>
            <person name="Zivanovic I."/>
            <person name="Bolotin-Fukuhara M."/>
            <person name="Thierry A."/>
            <person name="Bouchier C."/>
            <person name="Caudron B."/>
            <person name="Scarpelli C."/>
            <person name="Gaillardin C."/>
            <person name="Weissenbach J."/>
            <person name="Wincker P."/>
            <person name="Souciet J.L."/>
        </authorList>
    </citation>
    <scope>NUCLEOTIDE SEQUENCE [LARGE SCALE GENOMIC DNA]</scope>
    <source>
        <strain evidence="10">ATCC 36239 / CBS 767 / BCRC 21394 / JCM 1990 / NBRC 0083 / IGC 2968</strain>
    </source>
</reference>
<feature type="region of interest" description="Disordered" evidence="8">
    <location>
        <begin position="38"/>
        <end position="95"/>
    </location>
</feature>
<evidence type="ECO:0000256" key="2">
    <source>
        <dbReference type="ARBA" id="ARBA00008585"/>
    </source>
</evidence>
<comment type="similarity">
    <text evidence="2">Belongs to the SCC4/mau-2 family.</text>
</comment>
<dbReference type="RefSeq" id="XP_462039.2">
    <property type="nucleotide sequence ID" value="XM_462039.1"/>
</dbReference>
<name>Q6BID2_DEBHA</name>
<accession>Q6BID2</accession>
<dbReference type="GO" id="GO:0007064">
    <property type="term" value="P:mitotic sister chromatid cohesion"/>
    <property type="evidence" value="ECO:0007669"/>
    <property type="project" value="InterPro"/>
</dbReference>
<dbReference type="Pfam" id="PF10345">
    <property type="entry name" value="Cohesin_load"/>
    <property type="match status" value="1"/>
</dbReference>
<evidence type="ECO:0000256" key="8">
    <source>
        <dbReference type="SAM" id="MobiDB-lite"/>
    </source>
</evidence>
<comment type="subcellular location">
    <subcellularLocation>
        <location evidence="1">Nucleus</location>
    </subcellularLocation>
</comment>
<evidence type="ECO:0000256" key="6">
    <source>
        <dbReference type="ARBA" id="ARBA00023242"/>
    </source>
</evidence>
<evidence type="ECO:0000256" key="1">
    <source>
        <dbReference type="ARBA" id="ARBA00004123"/>
    </source>
</evidence>
<evidence type="ECO:0000313" key="9">
    <source>
        <dbReference type="EMBL" id="CAG90525.2"/>
    </source>
</evidence>
<dbReference type="InParanoid" id="Q6BID2"/>
<keyword evidence="10" id="KW-1185">Reference proteome</keyword>
<dbReference type="STRING" id="284592.Q6BID2"/>
<proteinExistence type="inferred from homology"/>
<dbReference type="Proteomes" id="UP000000599">
    <property type="component" value="Chromosome G"/>
</dbReference>
<sequence>MKSYPIVKSPKSPVLYPTDKDDAEEPITVSSINNRKEYQFEADPQNMLNSDPQSPYKSKRTFHSYNNEDAYSSVSSVQDQHKHRKYNTSEESQTFKSKYNLEPSNRSEIIENNTQLVPDQKIPGPGQNTISVDSSEVFFDSDSTRNEMVVNNLVISSDYFLNRAHETVLDTNSMNGSKTYFKMIKISIKSLLLLIRKYSKCLNPYLESIIYFKLARIYFIETENINRADDYVNKAISIATRNNLIKVKFICEFLAAQILEKSNPKLSLNYINERISNFKMIGLHSLGSLFALLKIDNLLSQDPNTGLIVLQSLCQDPQIDNTTRALCFIYQSNLHLYRGSPKHSLELLNHAEKLMYGHEENYPIQLQAILFLSKYSVYIHTDDSAGSKDVMQFISNFILTEQSKHWNSWKEDGTFKIKIDIPSSNGSNSDLSYRVTWLNSDEFVIMFYFLTGVHFLPEIYNKKYKSKKVFQKCLQILDNQLHELRGMGNTERCFPLNQLTKKIIRLSFIRYYINYYQVWMNFLDKNFTNIDPLNEFLENYNNSKFSDEELCYYKLLIPNIFYLFGIFFQYKGDLKAAKYYYMRVRSFTSYEQEPSNTIEYSSILQSSLGVGGETFQSKGQFSELYIYSTLHLVMLTEFEVYQITKSSHTNIINDRDDTYRFRSHLYSDLTKIFDQKDKKTSNSFNMNLAGSSQTLIITYNLLLSIYDNNYSGSGKVNAESSEYPQILYDAMKGSNSMHSFPYLISLIHYVTYLLSTSLADKESALKMCLSLVSMENCSDNERIVNLFILKDYSLQLHEEGDYDKGSLIETQLRYLHDSLESKFQLINLNNKDNSNHLA</sequence>
<dbReference type="GO" id="GO:0051301">
    <property type="term" value="P:cell division"/>
    <property type="evidence" value="ECO:0007669"/>
    <property type="project" value="UniProtKB-KW"/>
</dbReference>
<dbReference type="InterPro" id="IPR019440">
    <property type="entry name" value="MAU2"/>
</dbReference>
<dbReference type="EMBL" id="CR382139">
    <property type="protein sequence ID" value="CAG90525.2"/>
    <property type="molecule type" value="Genomic_DNA"/>
</dbReference>
<keyword evidence="6" id="KW-0539">Nucleus</keyword>
<evidence type="ECO:0000256" key="4">
    <source>
        <dbReference type="ARBA" id="ARBA00022776"/>
    </source>
</evidence>
<keyword evidence="4" id="KW-0498">Mitosis</keyword>
<organism evidence="9 10">
    <name type="scientific">Debaryomyces hansenii (strain ATCC 36239 / CBS 767 / BCRC 21394 / JCM 1990 / NBRC 0083 / IGC 2968)</name>
    <name type="common">Yeast</name>
    <name type="synonym">Torulaspora hansenii</name>
    <dbReference type="NCBI Taxonomy" id="284592"/>
    <lineage>
        <taxon>Eukaryota</taxon>
        <taxon>Fungi</taxon>
        <taxon>Dikarya</taxon>
        <taxon>Ascomycota</taxon>
        <taxon>Saccharomycotina</taxon>
        <taxon>Pichiomycetes</taxon>
        <taxon>Debaryomycetaceae</taxon>
        <taxon>Debaryomyces</taxon>
    </lineage>
</organism>
<evidence type="ECO:0000256" key="7">
    <source>
        <dbReference type="ARBA" id="ARBA00023306"/>
    </source>
</evidence>
<dbReference type="AlphaFoldDB" id="Q6BID2"/>
<dbReference type="KEGG" id="dha:DEHA2G11770g"/>
<evidence type="ECO:0000256" key="5">
    <source>
        <dbReference type="ARBA" id="ARBA00022829"/>
    </source>
</evidence>
<dbReference type="GO" id="GO:0005634">
    <property type="term" value="C:nucleus"/>
    <property type="evidence" value="ECO:0007669"/>
    <property type="project" value="UniProtKB-SubCell"/>
</dbReference>
<keyword evidence="5" id="KW-0159">Chromosome partition</keyword>
<dbReference type="VEuPathDB" id="FungiDB:DEHA2G11770g"/>